<feature type="domain" description="Transposase IS4-like" evidence="1">
    <location>
        <begin position="5"/>
        <end position="61"/>
    </location>
</feature>
<evidence type="ECO:0000259" key="1">
    <source>
        <dbReference type="Pfam" id="PF01609"/>
    </source>
</evidence>
<dbReference type="RefSeq" id="WP_311366746.1">
    <property type="nucleotide sequence ID" value="NZ_JAVRIC010000096.1"/>
</dbReference>
<feature type="non-terminal residue" evidence="2">
    <location>
        <position position="72"/>
    </location>
</feature>
<gene>
    <name evidence="2" type="ORF">RM530_18535</name>
</gene>
<dbReference type="Proteomes" id="UP001254608">
    <property type="component" value="Unassembled WGS sequence"/>
</dbReference>
<keyword evidence="3" id="KW-1185">Reference proteome</keyword>
<evidence type="ECO:0000313" key="3">
    <source>
        <dbReference type="Proteomes" id="UP001254608"/>
    </source>
</evidence>
<protein>
    <submittedName>
        <fullName evidence="2">Transposase</fullName>
    </submittedName>
</protein>
<dbReference type="PANTHER" id="PTHR30298">
    <property type="entry name" value="H REPEAT-ASSOCIATED PREDICTED TRANSPOSASE"/>
    <property type="match status" value="1"/>
</dbReference>
<accession>A0ABU2WN92</accession>
<organism evidence="2 3">
    <name type="scientific">Banduia mediterranea</name>
    <dbReference type="NCBI Taxonomy" id="3075609"/>
    <lineage>
        <taxon>Bacteria</taxon>
        <taxon>Pseudomonadati</taxon>
        <taxon>Pseudomonadota</taxon>
        <taxon>Gammaproteobacteria</taxon>
        <taxon>Nevskiales</taxon>
        <taxon>Algiphilaceae</taxon>
        <taxon>Banduia</taxon>
    </lineage>
</organism>
<dbReference type="PANTHER" id="PTHR30298:SF0">
    <property type="entry name" value="PROTEIN YBFL-RELATED"/>
    <property type="match status" value="1"/>
</dbReference>
<reference evidence="2 3" key="1">
    <citation type="submission" date="2023-09" db="EMBL/GenBank/DDBJ databases">
        <authorList>
            <person name="Rey-Velasco X."/>
        </authorList>
    </citation>
    <scope>NUCLEOTIDE SEQUENCE [LARGE SCALE GENOMIC DNA]</scope>
    <source>
        <strain evidence="2 3">W345</strain>
    </source>
</reference>
<evidence type="ECO:0000313" key="2">
    <source>
        <dbReference type="EMBL" id="MDT0499340.1"/>
    </source>
</evidence>
<name>A0ABU2WN92_9GAMM</name>
<dbReference type="InterPro" id="IPR002559">
    <property type="entry name" value="Transposase_11"/>
</dbReference>
<dbReference type="EMBL" id="JAVRIC010000096">
    <property type="protein sequence ID" value="MDT0499340.1"/>
    <property type="molecule type" value="Genomic_DNA"/>
</dbReference>
<comment type="caution">
    <text evidence="2">The sequence shown here is derived from an EMBL/GenBank/DDBJ whole genome shotgun (WGS) entry which is preliminary data.</text>
</comment>
<proteinExistence type="predicted"/>
<dbReference type="InterPro" id="IPR051698">
    <property type="entry name" value="Transposase_11-like"/>
</dbReference>
<dbReference type="Pfam" id="PF01609">
    <property type="entry name" value="DDE_Tnp_1"/>
    <property type="match status" value="1"/>
</dbReference>
<sequence>HETAFYVCTRALSAPQAARAIRGHWTIENSLHYIRDVTLREDHCRVRHNPGVLARLRTLALNVLHHNRLPNL</sequence>
<feature type="non-terminal residue" evidence="2">
    <location>
        <position position="1"/>
    </location>
</feature>